<feature type="transmembrane region" description="Helical" evidence="12">
    <location>
        <begin position="241"/>
        <end position="261"/>
    </location>
</feature>
<dbReference type="PROSITE" id="PS50222">
    <property type="entry name" value="EF_HAND_2"/>
    <property type="match status" value="1"/>
</dbReference>
<feature type="region of interest" description="Disordered" evidence="11">
    <location>
        <begin position="57"/>
        <end position="95"/>
    </location>
</feature>
<evidence type="ECO:0000313" key="15">
    <source>
        <dbReference type="Proteomes" id="UP001515480"/>
    </source>
</evidence>
<feature type="transmembrane region" description="Helical" evidence="12">
    <location>
        <begin position="12"/>
        <end position="36"/>
    </location>
</feature>
<keyword evidence="6 12" id="KW-1133">Transmembrane helix</keyword>
<dbReference type="Gene3D" id="1.10.238.10">
    <property type="entry name" value="EF-hand"/>
    <property type="match status" value="1"/>
</dbReference>
<comment type="caution">
    <text evidence="14">The sequence shown here is derived from an EMBL/GenBank/DDBJ whole genome shotgun (WGS) entry which is preliminary data.</text>
</comment>
<evidence type="ECO:0000256" key="8">
    <source>
        <dbReference type="ARBA" id="ARBA00023136"/>
    </source>
</evidence>
<evidence type="ECO:0000256" key="4">
    <source>
        <dbReference type="ARBA" id="ARBA00022737"/>
    </source>
</evidence>
<keyword evidence="9" id="KW-0325">Glycoprotein</keyword>
<keyword evidence="2" id="KW-0813">Transport</keyword>
<dbReference type="FunFam" id="1.10.287.70:FF:000117">
    <property type="entry name" value="Voltage-gated Ca2+ channel, alpha subunit"/>
    <property type="match status" value="1"/>
</dbReference>
<feature type="transmembrane region" description="Helical" evidence="12">
    <location>
        <begin position="312"/>
        <end position="336"/>
    </location>
</feature>
<keyword evidence="15" id="KW-1185">Reference proteome</keyword>
<keyword evidence="4" id="KW-0677">Repeat</keyword>
<feature type="transmembrane region" description="Helical" evidence="12">
    <location>
        <begin position="516"/>
        <end position="541"/>
    </location>
</feature>
<dbReference type="Gene3D" id="1.20.120.350">
    <property type="entry name" value="Voltage-gated potassium channels. Chain C"/>
    <property type="match status" value="3"/>
</dbReference>
<evidence type="ECO:0000313" key="14">
    <source>
        <dbReference type="EMBL" id="KAL1526012.1"/>
    </source>
</evidence>
<feature type="transmembrane region" description="Helical" evidence="12">
    <location>
        <begin position="400"/>
        <end position="417"/>
    </location>
</feature>
<evidence type="ECO:0000256" key="6">
    <source>
        <dbReference type="ARBA" id="ARBA00022989"/>
    </source>
</evidence>
<organism evidence="14 15">
    <name type="scientific">Prymnesium parvum</name>
    <name type="common">Toxic golden alga</name>
    <dbReference type="NCBI Taxonomy" id="97485"/>
    <lineage>
        <taxon>Eukaryota</taxon>
        <taxon>Haptista</taxon>
        <taxon>Haptophyta</taxon>
        <taxon>Prymnesiophyceae</taxon>
        <taxon>Prymnesiales</taxon>
        <taxon>Prymnesiaceae</taxon>
        <taxon>Prymnesium</taxon>
    </lineage>
</organism>
<gene>
    <name evidence="14" type="ORF">AB1Y20_020836</name>
</gene>
<dbReference type="InterPro" id="IPR005821">
    <property type="entry name" value="Ion_trans_dom"/>
</dbReference>
<evidence type="ECO:0000256" key="10">
    <source>
        <dbReference type="ARBA" id="ARBA00023303"/>
    </source>
</evidence>
<dbReference type="InterPro" id="IPR002048">
    <property type="entry name" value="EF_hand_dom"/>
</dbReference>
<feature type="transmembrane region" description="Helical" evidence="12">
    <location>
        <begin position="939"/>
        <end position="963"/>
    </location>
</feature>
<feature type="transmembrane region" description="Helical" evidence="12">
    <location>
        <begin position="755"/>
        <end position="781"/>
    </location>
</feature>
<feature type="transmembrane region" description="Helical" evidence="12">
    <location>
        <begin position="438"/>
        <end position="458"/>
    </location>
</feature>
<dbReference type="AlphaFoldDB" id="A0AB34JY32"/>
<evidence type="ECO:0000256" key="9">
    <source>
        <dbReference type="ARBA" id="ARBA00023180"/>
    </source>
</evidence>
<dbReference type="Gene3D" id="1.10.287.70">
    <property type="match status" value="4"/>
</dbReference>
<name>A0AB34JY32_PRYPA</name>
<dbReference type="GO" id="GO:0022843">
    <property type="term" value="F:voltage-gated monoatomic cation channel activity"/>
    <property type="evidence" value="ECO:0007669"/>
    <property type="project" value="UniProtKB-ARBA"/>
</dbReference>
<dbReference type="Proteomes" id="UP001515480">
    <property type="component" value="Unassembled WGS sequence"/>
</dbReference>
<reference evidence="14 15" key="1">
    <citation type="journal article" date="2024" name="Science">
        <title>Giant polyketide synthase enzymes in the biosynthesis of giant marine polyether toxins.</title>
        <authorList>
            <person name="Fallon T.R."/>
            <person name="Shende V.V."/>
            <person name="Wierzbicki I.H."/>
            <person name="Pendleton A.L."/>
            <person name="Watervoot N.F."/>
            <person name="Auber R.P."/>
            <person name="Gonzalez D.J."/>
            <person name="Wisecaver J.H."/>
            <person name="Moore B.S."/>
        </authorList>
    </citation>
    <scope>NUCLEOTIDE SEQUENCE [LARGE SCALE GENOMIC DNA]</scope>
    <source>
        <strain evidence="14 15">12B1</strain>
    </source>
</reference>
<dbReference type="InterPro" id="IPR031649">
    <property type="entry name" value="GPHH_dom"/>
</dbReference>
<dbReference type="InterPro" id="IPR018247">
    <property type="entry name" value="EF_Hand_1_Ca_BS"/>
</dbReference>
<evidence type="ECO:0000259" key="13">
    <source>
        <dbReference type="PROSITE" id="PS50222"/>
    </source>
</evidence>
<dbReference type="Pfam" id="PF00520">
    <property type="entry name" value="Ion_trans"/>
    <property type="match status" value="3"/>
</dbReference>
<evidence type="ECO:0000256" key="1">
    <source>
        <dbReference type="ARBA" id="ARBA00004141"/>
    </source>
</evidence>
<keyword evidence="7" id="KW-0406">Ion transport</keyword>
<protein>
    <recommendedName>
        <fullName evidence="13">EF-hand domain-containing protein</fullName>
    </recommendedName>
</protein>
<keyword evidence="8 12" id="KW-0472">Membrane</keyword>
<evidence type="ECO:0000256" key="2">
    <source>
        <dbReference type="ARBA" id="ARBA00022448"/>
    </source>
</evidence>
<feature type="transmembrane region" description="Helical" evidence="12">
    <location>
        <begin position="643"/>
        <end position="665"/>
    </location>
</feature>
<feature type="transmembrane region" description="Helical" evidence="12">
    <location>
        <begin position="793"/>
        <end position="811"/>
    </location>
</feature>
<dbReference type="SUPFAM" id="SSF81324">
    <property type="entry name" value="Voltage-gated potassium channels"/>
    <property type="match status" value="3"/>
</dbReference>
<feature type="transmembrane region" description="Helical" evidence="12">
    <location>
        <begin position="470"/>
        <end position="495"/>
    </location>
</feature>
<feature type="transmembrane region" description="Helical" evidence="12">
    <location>
        <begin position="846"/>
        <end position="871"/>
    </location>
</feature>
<evidence type="ECO:0000256" key="11">
    <source>
        <dbReference type="SAM" id="MobiDB-lite"/>
    </source>
</evidence>
<dbReference type="GO" id="GO:0005509">
    <property type="term" value="F:calcium ion binding"/>
    <property type="evidence" value="ECO:0007669"/>
    <property type="project" value="InterPro"/>
</dbReference>
<keyword evidence="5" id="KW-0851">Voltage-gated channel</keyword>
<evidence type="ECO:0000256" key="5">
    <source>
        <dbReference type="ARBA" id="ARBA00022882"/>
    </source>
</evidence>
<dbReference type="Pfam" id="PF16905">
    <property type="entry name" value="GPHH"/>
    <property type="match status" value="1"/>
</dbReference>
<feature type="transmembrane region" description="Helical" evidence="12">
    <location>
        <begin position="138"/>
        <end position="155"/>
    </location>
</feature>
<evidence type="ECO:0000256" key="7">
    <source>
        <dbReference type="ARBA" id="ARBA00023065"/>
    </source>
</evidence>
<dbReference type="PANTHER" id="PTHR10037">
    <property type="entry name" value="VOLTAGE-GATED CATION CHANNEL CALCIUM AND SODIUM"/>
    <property type="match status" value="1"/>
</dbReference>
<proteinExistence type="predicted"/>
<feature type="compositionally biased region" description="Basic and acidic residues" evidence="11">
    <location>
        <begin position="62"/>
        <end position="81"/>
    </location>
</feature>
<dbReference type="InterPro" id="IPR043203">
    <property type="entry name" value="VGCC_Ca_Na"/>
</dbReference>
<dbReference type="InterPro" id="IPR027359">
    <property type="entry name" value="Volt_channel_dom_sf"/>
</dbReference>
<feature type="transmembrane region" description="Helical" evidence="12">
    <location>
        <begin position="281"/>
        <end position="300"/>
    </location>
</feature>
<evidence type="ECO:0000256" key="12">
    <source>
        <dbReference type="SAM" id="Phobius"/>
    </source>
</evidence>
<keyword evidence="10" id="KW-0407">Ion channel</keyword>
<dbReference type="GO" id="GO:0001518">
    <property type="term" value="C:voltage-gated sodium channel complex"/>
    <property type="evidence" value="ECO:0007669"/>
    <property type="project" value="TreeGrafter"/>
</dbReference>
<feature type="transmembrane region" description="Helical" evidence="12">
    <location>
        <begin position="111"/>
        <end position="132"/>
    </location>
</feature>
<dbReference type="EMBL" id="JBGBPQ010000004">
    <property type="protein sequence ID" value="KAL1526012.1"/>
    <property type="molecule type" value="Genomic_DNA"/>
</dbReference>
<accession>A0AB34JY32</accession>
<sequence length="1143" mass="128858">MYGLMALHSPLVAVYFVFIVIFGGFFLVELFLAVLLQEFLREHEINKMMDVEHLLSSSTSQADRDPLKDALRPDRDGEGGRESLLPSDHTRSDGGQAPRCYWLRSIVLSRWFNHGAMFLVLLNMVVMCAPYASMHADFALMLELASTVISICFVVEAGLKISVLGWHGYLADRWNVLDGVLVAITLVDMALSLTANELGVRLTFLRILRVLRVLRALRIMRAWRGLHRIVRAVIDSLPQMSNVLLLMLLCAITFALVGMQLFGGQLGEPGEPPELRLHFDYFMPAMLTVFVVLSGNWFVAMEEVVRLTSPSMAIYFVTVELLGGHLLMNLFLVVLLELFTLRMSDNDQEQIELRKLQNMQASERAAQQASRSSRTEGANSRTRIGRIRRACQEMVEREEFERAMILLIACSSVALVFDTPRVLRGSDLALFLGWIDKFVTLAFTFECIAKVVAFGFFFSPNAYLKSGWNVVDFVVVLVSILNVIAPSGMSTLRLLRVLRPLRLLAKHAGMRLILESLYESFSSVTNVLFVLLFFLLCFAVVGLQLFMGEFGSCREFPHAQTRGECDALARLHHHHGSSGKPINEATGVWQNPDFGSFDNIGSAMLLLYVVSSGDEWDRIMFRAMDATEMDHAPVRNDSSVASLFFVAWIFVGSFMGVKLFVSVIVESFNRIKAERDGSATMTKERRGQLQWARTMQTTMHKRAMARPRAQGRFKSVYLLLETRAFAVIFHVVMAINFLALVLYEAPNGIIDRLQAITTYTAVLFLCTLFFAAEAAVKLLALQSHAYWSSAWNIFEFAVTFIPFVGFAGILLGVDPRVTDPLIWLPSLLRVLRLARHAVQLRQMIMTLIVSLPALTNVLSLLGVLVFIYSILGVQLFTFTQHQTYLNDYRNFDTFGNALLLLFQCLTIDHWSFVMNDCLYHPDHAHDCSSEAGNCGGWWAIPYFVSFQVLGSFVLLNVLVAVILENFTLLGKLDTDLASMEDVEEFTMQWAELDPDASGFISSIDLVDLVRRLRSPMGCAGAPRRWAIKFCMNLDIEQHEGRVEFEDVLKALLNYNYISQYRDQSIAMPALNRATSDMRGILLSLKSVLDNAQINGHSRQARELSQMFAQLIIKDFLERKRLARKAEQENAPGMGAKTYGKYDA</sequence>
<keyword evidence="3 12" id="KW-0812">Transmembrane</keyword>
<comment type="subcellular location">
    <subcellularLocation>
        <location evidence="1">Membrane</location>
        <topology evidence="1">Multi-pass membrane protein</topology>
    </subcellularLocation>
</comment>
<dbReference type="PROSITE" id="PS00018">
    <property type="entry name" value="EF_HAND_1"/>
    <property type="match status" value="1"/>
</dbReference>
<dbReference type="FunFam" id="1.20.120.350:FF:000009">
    <property type="entry name" value="Voltage-dependent T-type calcium channel subunit alpha"/>
    <property type="match status" value="1"/>
</dbReference>
<evidence type="ECO:0000256" key="3">
    <source>
        <dbReference type="ARBA" id="ARBA00022692"/>
    </source>
</evidence>
<feature type="transmembrane region" description="Helical" evidence="12">
    <location>
        <begin position="716"/>
        <end position="743"/>
    </location>
</feature>
<dbReference type="GO" id="GO:0005248">
    <property type="term" value="F:voltage-gated sodium channel activity"/>
    <property type="evidence" value="ECO:0007669"/>
    <property type="project" value="TreeGrafter"/>
</dbReference>
<feature type="domain" description="EF-hand" evidence="13">
    <location>
        <begin position="980"/>
        <end position="1015"/>
    </location>
</feature>
<dbReference type="PANTHER" id="PTHR10037:SF62">
    <property type="entry name" value="SODIUM CHANNEL PROTEIN 60E"/>
    <property type="match status" value="1"/>
</dbReference>